<dbReference type="SUPFAM" id="SSF49562">
    <property type="entry name" value="C2 domain (Calcium/lipid-binding domain, CaLB)"/>
    <property type="match status" value="1"/>
</dbReference>
<dbReference type="Pfam" id="PF00168">
    <property type="entry name" value="C2"/>
    <property type="match status" value="1"/>
</dbReference>
<comment type="caution">
    <text evidence="10">The sequence shown here is derived from an EMBL/GenBank/DDBJ whole genome shotgun (WGS) entry which is preliminary data.</text>
</comment>
<organism evidence="10 11">
    <name type="scientific">Dermatophagoides pteronyssinus</name>
    <name type="common">European house dust mite</name>
    <dbReference type="NCBI Taxonomy" id="6956"/>
    <lineage>
        <taxon>Eukaryota</taxon>
        <taxon>Metazoa</taxon>
        <taxon>Ecdysozoa</taxon>
        <taxon>Arthropoda</taxon>
        <taxon>Chelicerata</taxon>
        <taxon>Arachnida</taxon>
        <taxon>Acari</taxon>
        <taxon>Acariformes</taxon>
        <taxon>Sarcoptiformes</taxon>
        <taxon>Astigmata</taxon>
        <taxon>Psoroptidia</taxon>
        <taxon>Analgoidea</taxon>
        <taxon>Pyroglyphidae</taxon>
        <taxon>Dermatophagoidinae</taxon>
        <taxon>Dermatophagoides</taxon>
    </lineage>
</organism>
<dbReference type="Gene3D" id="2.60.40.150">
    <property type="entry name" value="C2 domain"/>
    <property type="match status" value="1"/>
</dbReference>
<evidence type="ECO:0000256" key="1">
    <source>
        <dbReference type="ARBA" id="ARBA00009278"/>
    </source>
</evidence>
<dbReference type="EMBL" id="NJHN03000123">
    <property type="protein sequence ID" value="KAH9413153.1"/>
    <property type="molecule type" value="Genomic_DNA"/>
</dbReference>
<evidence type="ECO:0000256" key="6">
    <source>
        <dbReference type="SAM" id="MobiDB-lite"/>
    </source>
</evidence>
<gene>
    <name evidence="10" type="ORF">DERP_006839</name>
</gene>
<dbReference type="SMART" id="SM00239">
    <property type="entry name" value="C2"/>
    <property type="match status" value="1"/>
</dbReference>
<name>A0ABQ8IS53_DERPT</name>
<sequence>MNNIRVFQRLGRLVSNPNVQQQTRRTLYPHYLRYMAVNVGPKISTPEKIVVYLGFLFGILGPATYIIRTDSNDKMSETKPKTLLSQTINGDNNDNSDLNSSESTSNDQTQKMSNVQNVNGNSVVLGQLPDDFLRLDSSSPTNQTRSQIELDEELAASLQRQYDSQLLSQQRAVANWNSNYRAHLSITFVEAHLIKNYGLMNMSPYVRIRIGNTIYETRTSTRGGKNPKWNETCRCYLPIGCDTIAIELYDDCLFTQDELIAWATYKVPENFLRFTSETPEHTFEERIVLSGKQGEGLEGELFISVNSKPVTAETLRTYMTAPVYHTSHLHGPGVLISTPPILAAPLIVHQTQAAVQQPPQPIQIRDEDVQTLKEMFPNIEIDVIKSVLQTERGNIERSITNLLELNSTT</sequence>
<proteinExistence type="inferred from homology"/>
<evidence type="ECO:0000313" key="10">
    <source>
        <dbReference type="EMBL" id="KAH9413153.1"/>
    </source>
</evidence>
<feature type="region of interest" description="Disordered" evidence="6">
    <location>
        <begin position="84"/>
        <end position="120"/>
    </location>
</feature>
<keyword evidence="5" id="KW-0395">Inflammatory response</keyword>
<dbReference type="PANTHER" id="PTHR16461">
    <property type="entry name" value="TOLL-INTERACTING PROTEIN"/>
    <property type="match status" value="1"/>
</dbReference>
<dbReference type="InterPro" id="IPR000008">
    <property type="entry name" value="C2_dom"/>
</dbReference>
<keyword evidence="7" id="KW-0472">Membrane</keyword>
<dbReference type="Pfam" id="PF02845">
    <property type="entry name" value="CUE"/>
    <property type="match status" value="1"/>
</dbReference>
<evidence type="ECO:0000256" key="4">
    <source>
        <dbReference type="ARBA" id="ARBA00023006"/>
    </source>
</evidence>
<comment type="similarity">
    <text evidence="1">Belongs to the tollip family.</text>
</comment>
<feature type="transmembrane region" description="Helical" evidence="7">
    <location>
        <begin position="49"/>
        <end position="67"/>
    </location>
</feature>
<evidence type="ECO:0000259" key="8">
    <source>
        <dbReference type="PROSITE" id="PS50004"/>
    </source>
</evidence>
<dbReference type="SMART" id="SM00546">
    <property type="entry name" value="CUE"/>
    <property type="match status" value="1"/>
</dbReference>
<dbReference type="InterPro" id="IPR003892">
    <property type="entry name" value="CUE"/>
</dbReference>
<keyword evidence="7" id="KW-0812">Transmembrane</keyword>
<keyword evidence="4" id="KW-0072">Autophagy</keyword>
<evidence type="ECO:0000256" key="3">
    <source>
        <dbReference type="ARBA" id="ARBA00022859"/>
    </source>
</evidence>
<keyword evidence="3" id="KW-0391">Immunity</keyword>
<keyword evidence="11" id="KW-1185">Reference proteome</keyword>
<evidence type="ECO:0000259" key="9">
    <source>
        <dbReference type="PROSITE" id="PS51140"/>
    </source>
</evidence>
<dbReference type="Proteomes" id="UP000887458">
    <property type="component" value="Unassembled WGS sequence"/>
</dbReference>
<dbReference type="InterPro" id="IPR035892">
    <property type="entry name" value="C2_domain_sf"/>
</dbReference>
<dbReference type="PROSITE" id="PS51140">
    <property type="entry name" value="CUE"/>
    <property type="match status" value="1"/>
</dbReference>
<keyword evidence="7" id="KW-1133">Transmembrane helix</keyword>
<evidence type="ECO:0000313" key="11">
    <source>
        <dbReference type="Proteomes" id="UP000887458"/>
    </source>
</evidence>
<dbReference type="Gene3D" id="1.10.8.10">
    <property type="entry name" value="DNA helicase RuvA subunit, C-terminal domain"/>
    <property type="match status" value="1"/>
</dbReference>
<feature type="domain" description="CUE" evidence="9">
    <location>
        <begin position="364"/>
        <end position="407"/>
    </location>
</feature>
<evidence type="ECO:0000256" key="5">
    <source>
        <dbReference type="ARBA" id="ARBA00023198"/>
    </source>
</evidence>
<protein>
    <recommendedName>
        <fullName evidence="12">Toll-interacting protein-like</fullName>
    </recommendedName>
</protein>
<reference evidence="10 11" key="1">
    <citation type="journal article" date="2018" name="J. Allergy Clin. Immunol.">
        <title>High-quality assembly of Dermatophagoides pteronyssinus genome and transcriptome reveals a wide range of novel allergens.</title>
        <authorList>
            <person name="Liu X.Y."/>
            <person name="Yang K.Y."/>
            <person name="Wang M.Q."/>
            <person name="Kwok J.S."/>
            <person name="Zeng X."/>
            <person name="Yang Z."/>
            <person name="Xiao X.J."/>
            <person name="Lau C.P."/>
            <person name="Li Y."/>
            <person name="Huang Z.M."/>
            <person name="Ba J.G."/>
            <person name="Yim A.K."/>
            <person name="Ouyang C.Y."/>
            <person name="Ngai S.M."/>
            <person name="Chan T.F."/>
            <person name="Leung E.L."/>
            <person name="Liu L."/>
            <person name="Liu Z.G."/>
            <person name="Tsui S.K."/>
        </authorList>
    </citation>
    <scope>NUCLEOTIDE SEQUENCE [LARGE SCALE GENOMIC DNA]</scope>
    <source>
        <strain evidence="10">Derp</strain>
    </source>
</reference>
<evidence type="ECO:0000256" key="2">
    <source>
        <dbReference type="ARBA" id="ARBA00022588"/>
    </source>
</evidence>
<feature type="compositionally biased region" description="Low complexity" evidence="6">
    <location>
        <begin position="89"/>
        <end position="120"/>
    </location>
</feature>
<dbReference type="SUPFAM" id="SSF46934">
    <property type="entry name" value="UBA-like"/>
    <property type="match status" value="1"/>
</dbReference>
<keyword evidence="2" id="KW-0399">Innate immunity</keyword>
<accession>A0ABQ8IS53</accession>
<dbReference type="PROSITE" id="PS50004">
    <property type="entry name" value="C2"/>
    <property type="match status" value="1"/>
</dbReference>
<evidence type="ECO:0000256" key="7">
    <source>
        <dbReference type="SAM" id="Phobius"/>
    </source>
</evidence>
<dbReference type="PANTHER" id="PTHR16461:SF5">
    <property type="entry name" value="TOLL-INTERACTING PROTEIN"/>
    <property type="match status" value="1"/>
</dbReference>
<dbReference type="InterPro" id="IPR009060">
    <property type="entry name" value="UBA-like_sf"/>
</dbReference>
<feature type="domain" description="C2" evidence="8">
    <location>
        <begin position="160"/>
        <end position="283"/>
    </location>
</feature>
<evidence type="ECO:0008006" key="12">
    <source>
        <dbReference type="Google" id="ProtNLM"/>
    </source>
</evidence>
<reference evidence="10 11" key="2">
    <citation type="journal article" date="2022" name="Mol. Biol. Evol.">
        <title>Comparative Genomics Reveals Insights into the Divergent Evolution of Astigmatic Mites and Household Pest Adaptations.</title>
        <authorList>
            <person name="Xiong Q."/>
            <person name="Wan A.T."/>
            <person name="Liu X."/>
            <person name="Fung C.S."/>
            <person name="Xiao X."/>
            <person name="Malainual N."/>
            <person name="Hou J."/>
            <person name="Wang L."/>
            <person name="Wang M."/>
            <person name="Yang K.Y."/>
            <person name="Cui Y."/>
            <person name="Leung E.L."/>
            <person name="Nong W."/>
            <person name="Shin S.K."/>
            <person name="Au S.W."/>
            <person name="Jeong K.Y."/>
            <person name="Chew F.T."/>
            <person name="Hui J.H."/>
            <person name="Leung T.F."/>
            <person name="Tungtrongchitr A."/>
            <person name="Zhong N."/>
            <person name="Liu Z."/>
            <person name="Tsui S.K."/>
        </authorList>
    </citation>
    <scope>NUCLEOTIDE SEQUENCE [LARGE SCALE GENOMIC DNA]</scope>
    <source>
        <strain evidence="10">Derp</strain>
    </source>
</reference>